<dbReference type="AlphaFoldDB" id="A0A816PU30"/>
<name>A0A816PU30_BRANA</name>
<reference evidence="3" key="1">
    <citation type="submission" date="2021-01" db="EMBL/GenBank/DDBJ databases">
        <authorList>
            <consortium name="Genoscope - CEA"/>
            <person name="William W."/>
        </authorList>
    </citation>
    <scope>NUCLEOTIDE SEQUENCE</scope>
</reference>
<sequence length="121" mass="13030">MIVIHAVLWVYFASRSSFPNATTSWTHFYINKDCLAIGPRGPVVKEPRLRKCVNKEGSICSATKYGADAVKINPTDGFIIGSPEKTAEGDAAEMLDGSAVEPALPPIEPVSGGSQQLRMDH</sequence>
<organism evidence="3">
    <name type="scientific">Brassica napus</name>
    <name type="common">Rape</name>
    <dbReference type="NCBI Taxonomy" id="3708"/>
    <lineage>
        <taxon>Eukaryota</taxon>
        <taxon>Viridiplantae</taxon>
        <taxon>Streptophyta</taxon>
        <taxon>Embryophyta</taxon>
        <taxon>Tracheophyta</taxon>
        <taxon>Spermatophyta</taxon>
        <taxon>Magnoliopsida</taxon>
        <taxon>eudicotyledons</taxon>
        <taxon>Gunneridae</taxon>
        <taxon>Pentapetalae</taxon>
        <taxon>rosids</taxon>
        <taxon>malvids</taxon>
        <taxon>Brassicales</taxon>
        <taxon>Brassicaceae</taxon>
        <taxon>Brassiceae</taxon>
        <taxon>Brassica</taxon>
    </lineage>
</organism>
<accession>A0A816PU30</accession>
<gene>
    <name evidence="3" type="ORF">DARMORV10_C06P01520.1</name>
</gene>
<keyword evidence="2" id="KW-0732">Signal</keyword>
<evidence type="ECO:0000256" key="2">
    <source>
        <dbReference type="SAM" id="SignalP"/>
    </source>
</evidence>
<dbReference type="EMBL" id="HG994370">
    <property type="protein sequence ID" value="CAF2053928.1"/>
    <property type="molecule type" value="Genomic_DNA"/>
</dbReference>
<feature type="compositionally biased region" description="Polar residues" evidence="1">
    <location>
        <begin position="112"/>
        <end position="121"/>
    </location>
</feature>
<evidence type="ECO:0000256" key="1">
    <source>
        <dbReference type="SAM" id="MobiDB-lite"/>
    </source>
</evidence>
<feature type="chain" id="PRO_5032330376" evidence="2">
    <location>
        <begin position="18"/>
        <end position="121"/>
    </location>
</feature>
<protein>
    <submittedName>
        <fullName evidence="3">(rape) hypothetical protein</fullName>
    </submittedName>
</protein>
<feature type="signal peptide" evidence="2">
    <location>
        <begin position="1"/>
        <end position="17"/>
    </location>
</feature>
<evidence type="ECO:0000313" key="3">
    <source>
        <dbReference type="EMBL" id="CAF2053928.1"/>
    </source>
</evidence>
<dbReference type="Proteomes" id="UP001295469">
    <property type="component" value="Chromosome C06"/>
</dbReference>
<feature type="region of interest" description="Disordered" evidence="1">
    <location>
        <begin position="98"/>
        <end position="121"/>
    </location>
</feature>
<proteinExistence type="predicted"/>